<dbReference type="RefSeq" id="WP_006670453.1">
    <property type="nucleotide sequence ID" value="NZ_FO818640.1"/>
</dbReference>
<keyword evidence="1" id="KW-0732">Signal</keyword>
<dbReference type="Gene3D" id="3.20.20.80">
    <property type="entry name" value="Glycosidases"/>
    <property type="match status" value="1"/>
</dbReference>
<dbReference type="InterPro" id="IPR003790">
    <property type="entry name" value="GHL10"/>
</dbReference>
<evidence type="ECO:0000256" key="2">
    <source>
        <dbReference type="SAM" id="MobiDB-lite"/>
    </source>
</evidence>
<protein>
    <recommendedName>
        <fullName evidence="3">Glycosyl hydrolase-like 10 domain-containing protein</fullName>
    </recommendedName>
</protein>
<dbReference type="Proteomes" id="UP000032946">
    <property type="component" value="Chromosome"/>
</dbReference>
<reference evidence="4 5" key="1">
    <citation type="submission" date="2014-02" db="EMBL/GenBank/DDBJ databases">
        <authorList>
            <person name="Genoscope - CEA"/>
        </authorList>
    </citation>
    <scope>NUCLEOTIDE SEQUENCE [LARGE SCALE GENOMIC DNA]</scope>
    <source>
        <strain evidence="4 5">PCC 8005</strain>
    </source>
</reference>
<dbReference type="PANTHER" id="PTHR43405">
    <property type="entry name" value="GLYCOSYL HYDROLASE DIGH"/>
    <property type="match status" value="1"/>
</dbReference>
<dbReference type="AlphaFoldDB" id="A0A9P1P0A3"/>
<keyword evidence="5" id="KW-1185">Reference proteome</keyword>
<evidence type="ECO:0000313" key="5">
    <source>
        <dbReference type="Proteomes" id="UP000032946"/>
    </source>
</evidence>
<evidence type="ECO:0000313" key="4">
    <source>
        <dbReference type="EMBL" id="CDM94558.1"/>
    </source>
</evidence>
<dbReference type="EMBL" id="FO818640">
    <property type="protein sequence ID" value="CDM94558.1"/>
    <property type="molecule type" value="Genomic_DNA"/>
</dbReference>
<evidence type="ECO:0000256" key="1">
    <source>
        <dbReference type="ARBA" id="ARBA00022729"/>
    </source>
</evidence>
<sequence length="524" mass="58676">MAKSPIALNWLHRLLSLYKPMLGAILLSLLATSPGRSQTIAFCRLSPEAIASKESLRQSALSGDSNAQQQYNQILIQHAQAVYRCRQQSRPQNQALWLRLYSCDAQPGAIEKLLDDIINKGYNQVYLEVFYDGQVLLPAANNPTPWPSVMRSPGLEQVDLLAQTIEKGRQRGLQVYAWMFMLNFGYTYTLLPNRAGVLAVNGSGETTVTANLDGTASNDFGESYINQGFVDPYNPTARQDFNTLLNAVLSRRPSGVLFDYVRYPRGLGPQSVASRVKDLWIYGDASLSALLQRANNDRGRELLQRYVSQGFVTENDVNQINQKYPEPTEPTPAEPQEPQPQEPQPQEKPPLWHDETALPALSGIPSLGNTFNQQLWRLSVAHAQQGILDFLNMFSQPVQSRGIPAGAVFFPEANRRVGEQGFDSRLQPWDRFPSAIEWHPMAYGVCGTTSCIVEQVETVANQAQPGTKIIPAIAGDWGKSIKNRPPLEHQMRDIINAIPQIQSISHYSYDWQEPQLTRDRQSCR</sequence>
<accession>A0A9P1P0A3</accession>
<proteinExistence type="predicted"/>
<dbReference type="Pfam" id="PF02638">
    <property type="entry name" value="GHL10"/>
    <property type="match status" value="1"/>
</dbReference>
<evidence type="ECO:0000259" key="3">
    <source>
        <dbReference type="Pfam" id="PF02638"/>
    </source>
</evidence>
<organism evidence="4 5">
    <name type="scientific">Limnospira indica PCC 8005</name>
    <dbReference type="NCBI Taxonomy" id="376219"/>
    <lineage>
        <taxon>Bacteria</taxon>
        <taxon>Bacillati</taxon>
        <taxon>Cyanobacteriota</taxon>
        <taxon>Cyanophyceae</taxon>
        <taxon>Oscillatoriophycideae</taxon>
        <taxon>Oscillatoriales</taxon>
        <taxon>Sirenicapillariaceae</taxon>
        <taxon>Limnospira</taxon>
    </lineage>
</organism>
<feature type="compositionally biased region" description="Pro residues" evidence="2">
    <location>
        <begin position="327"/>
        <end position="348"/>
    </location>
</feature>
<feature type="domain" description="Glycosyl hydrolase-like 10" evidence="3">
    <location>
        <begin position="112"/>
        <end position="268"/>
    </location>
</feature>
<dbReference type="InterPro" id="IPR052177">
    <property type="entry name" value="Divisome_Glycosyl_Hydrolase"/>
</dbReference>
<gene>
    <name evidence="4" type="ORF">ARTHRO_20092</name>
</gene>
<name>A0A9P1P0A3_9CYAN</name>
<dbReference type="PANTHER" id="PTHR43405:SF1">
    <property type="entry name" value="GLYCOSYL HYDROLASE DIGH"/>
    <property type="match status" value="1"/>
</dbReference>
<feature type="region of interest" description="Disordered" evidence="2">
    <location>
        <begin position="317"/>
        <end position="352"/>
    </location>
</feature>